<keyword evidence="3" id="KW-1185">Reference proteome</keyword>
<feature type="non-terminal residue" evidence="1">
    <location>
        <position position="1"/>
    </location>
</feature>
<dbReference type="AlphaFoldDB" id="A0A9P1D4I3"/>
<accession>A0A9P1D4I3</accession>
<reference evidence="2" key="2">
    <citation type="submission" date="2024-04" db="EMBL/GenBank/DDBJ databases">
        <authorList>
            <person name="Chen Y."/>
            <person name="Shah S."/>
            <person name="Dougan E. K."/>
            <person name="Thang M."/>
            <person name="Chan C."/>
        </authorList>
    </citation>
    <scope>NUCLEOTIDE SEQUENCE [LARGE SCALE GENOMIC DNA]</scope>
</reference>
<evidence type="ECO:0000313" key="3">
    <source>
        <dbReference type="Proteomes" id="UP001152797"/>
    </source>
</evidence>
<proteinExistence type="predicted"/>
<name>A0A9P1D4I3_9DINO</name>
<reference evidence="1" key="1">
    <citation type="submission" date="2022-10" db="EMBL/GenBank/DDBJ databases">
        <authorList>
            <person name="Chen Y."/>
            <person name="Dougan E. K."/>
            <person name="Chan C."/>
            <person name="Rhodes N."/>
            <person name="Thang M."/>
        </authorList>
    </citation>
    <scope>NUCLEOTIDE SEQUENCE</scope>
</reference>
<organism evidence="1">
    <name type="scientific">Cladocopium goreaui</name>
    <dbReference type="NCBI Taxonomy" id="2562237"/>
    <lineage>
        <taxon>Eukaryota</taxon>
        <taxon>Sar</taxon>
        <taxon>Alveolata</taxon>
        <taxon>Dinophyceae</taxon>
        <taxon>Suessiales</taxon>
        <taxon>Symbiodiniaceae</taxon>
        <taxon>Cladocopium</taxon>
    </lineage>
</organism>
<evidence type="ECO:0000313" key="2">
    <source>
        <dbReference type="EMBL" id="CAL1156111.1"/>
    </source>
</evidence>
<dbReference type="Proteomes" id="UP001152797">
    <property type="component" value="Unassembled WGS sequence"/>
</dbReference>
<evidence type="ECO:0000313" key="1">
    <source>
        <dbReference type="EMBL" id="CAI4002736.1"/>
    </source>
</evidence>
<dbReference type="EMBL" id="CAMXCT010003146">
    <property type="protein sequence ID" value="CAI4002736.1"/>
    <property type="molecule type" value="Genomic_DNA"/>
</dbReference>
<dbReference type="EMBL" id="CAMXCT020003146">
    <property type="protein sequence ID" value="CAL1156111.1"/>
    <property type="molecule type" value="Genomic_DNA"/>
</dbReference>
<comment type="caution">
    <text evidence="1">The sequence shown here is derived from an EMBL/GenBank/DDBJ whole genome shotgun (WGS) entry which is preliminary data.</text>
</comment>
<protein>
    <submittedName>
        <fullName evidence="1">Uncharacterized protein</fullName>
    </submittedName>
</protein>
<gene>
    <name evidence="1" type="ORF">C1SCF055_LOCUS28668</name>
</gene>
<sequence length="686" mass="75508">VLASAAAAVALAAADFAALVALVGAAAFAALAPPSAALLWPAALIQLLLEVSSQHALQRCLRWLLLALAAAPLAAQTLKRLLRLKRLQRAVMTQQVRDQRAEIAEALVRNMRQFRPNICLLSNDQILWHACDIATAPDWMQNTYNTEVDFTWAFAGFNVLLSSFFPGGTKTKAAMDEVAASMKLPDPSVVDEAKNLLQGTVYTGKILLLPFVMNGQARGYDLQEVEADGWAGWALPFNRDDGKLMHITIYDETVALEARNKMLLKNSFFHAAFEPHRQEMHKAGLLFSADNDKTVCNEMLCILSTLEPGFSQLVDGGVAMTNSSIWVTSSGFFYVLRFAPIQTANRKFVTPLFTLKAEIVKGDFVNDDFMVRQRRDVDVLFAGGGADDVGLVWDGYQVDSLFVVGQGLQNAPTLFYSVRGDKVTDYLVKILATPHAQRLESREQTTKGLYMPSRVISKHGKKLRPNRDLGQLLDMIQCDASKLMGTHFLQTLEALGRLARASQAELTSHICAVNACKCIHVLKQLESKGGAYGCPQNRSCSWLKQARSSALRLLRLLRRTGQIALGTMQCRSFWQESKPISFFNAILDEYKVTAVFDVTAGSGAFMEASLTRGVVYHGLCLNKEHQHWLQAIADRAACGLITLEGSTLFNEALAGDVKKFFPDVLENLAPKDNPEEAPMEPDSCGE</sequence>
<dbReference type="EMBL" id="CAMXCT030003146">
    <property type="protein sequence ID" value="CAL4790048.1"/>
    <property type="molecule type" value="Genomic_DNA"/>
</dbReference>